<evidence type="ECO:0000313" key="3">
    <source>
        <dbReference type="Proteomes" id="UP001206692"/>
    </source>
</evidence>
<protein>
    <submittedName>
        <fullName evidence="2">CoA transferase</fullName>
    </submittedName>
</protein>
<sequence>MIQHKKQSADAKTKPLTGVRVLDMTHAYSGPFCTMHLADQGAEVIKLEVPGKGDQSRGWAPFKNGASGYYAYINRNKFGLTLNLKTEEGKAIFKKLIKEVDVVCENFRVGTMEKLGLGYDVLKEINPSLIYASISGFGLEGPEAERPSYDLIAQAMGGLMSMTGEKGHIYKVGSSIADNYSGTYLSLAIVMALFQRERTGMGRRVDVSMVDTIFSILEMGAMYYTLNGNIVEPVGNRTLSVTPCDIFEAADGQFVLVCGTQRFWRSLCSVMGQPELADDPRFADNKLRCEHPDELKTTIESWSRQHRLDELEELIVGAEIPFGRIADTKGACENPVIKRRHMLWEIDDPAMGGTISMPGTPIKIHGCEDRPLRPAPALGQHTDDILKEIVHLTEEEIARLHEEGVI</sequence>
<proteinExistence type="predicted"/>
<keyword evidence="1 2" id="KW-0808">Transferase</keyword>
<gene>
    <name evidence="2" type="ORF">NE675_09510</name>
</gene>
<dbReference type="PANTHER" id="PTHR48207">
    <property type="entry name" value="SUCCINATE--HYDROXYMETHYLGLUTARATE COA-TRANSFERASE"/>
    <property type="match status" value="1"/>
</dbReference>
<dbReference type="Proteomes" id="UP001206692">
    <property type="component" value="Unassembled WGS sequence"/>
</dbReference>
<reference evidence="2 3" key="1">
    <citation type="submission" date="2022-06" db="EMBL/GenBank/DDBJ databases">
        <title>Isolation of gut microbiota from human fecal samples.</title>
        <authorList>
            <person name="Pamer E.G."/>
            <person name="Barat B."/>
            <person name="Waligurski E."/>
            <person name="Medina S."/>
            <person name="Paddock L."/>
            <person name="Mostad J."/>
        </authorList>
    </citation>
    <scope>NUCLEOTIDE SEQUENCE [LARGE SCALE GENOMIC DNA]</scope>
    <source>
        <strain evidence="2 3">DFI.1.1</strain>
    </source>
</reference>
<dbReference type="InterPro" id="IPR023606">
    <property type="entry name" value="CoA-Trfase_III_dom_1_sf"/>
</dbReference>
<keyword evidence="3" id="KW-1185">Reference proteome</keyword>
<dbReference type="Gene3D" id="3.40.50.10540">
    <property type="entry name" value="Crotonobetainyl-coa:carnitine coa-transferase, domain 1"/>
    <property type="match status" value="1"/>
</dbReference>
<evidence type="ECO:0000313" key="2">
    <source>
        <dbReference type="EMBL" id="MCQ5343254.1"/>
    </source>
</evidence>
<dbReference type="Gene3D" id="3.30.1540.10">
    <property type="entry name" value="formyl-coa transferase, domain 3"/>
    <property type="match status" value="1"/>
</dbReference>
<dbReference type="PANTHER" id="PTHR48207:SF3">
    <property type="entry name" value="SUCCINATE--HYDROXYMETHYLGLUTARATE COA-TRANSFERASE"/>
    <property type="match status" value="1"/>
</dbReference>
<dbReference type="InterPro" id="IPR044855">
    <property type="entry name" value="CoA-Trfase_III_dom3_sf"/>
</dbReference>
<dbReference type="GO" id="GO:0016740">
    <property type="term" value="F:transferase activity"/>
    <property type="evidence" value="ECO:0007669"/>
    <property type="project" value="UniProtKB-KW"/>
</dbReference>
<dbReference type="SUPFAM" id="SSF89796">
    <property type="entry name" value="CoA-transferase family III (CaiB/BaiF)"/>
    <property type="match status" value="1"/>
</dbReference>
<dbReference type="RefSeq" id="WP_062411319.1">
    <property type="nucleotide sequence ID" value="NZ_JAJCIO010000019.1"/>
</dbReference>
<accession>A0ABT1STW4</accession>
<name>A0ABT1STW4_9FIRM</name>
<dbReference type="InterPro" id="IPR050483">
    <property type="entry name" value="CoA-transferase_III_domain"/>
</dbReference>
<organism evidence="2 3">
    <name type="scientific">Megasphaera massiliensis</name>
    <dbReference type="NCBI Taxonomy" id="1232428"/>
    <lineage>
        <taxon>Bacteria</taxon>
        <taxon>Bacillati</taxon>
        <taxon>Bacillota</taxon>
        <taxon>Negativicutes</taxon>
        <taxon>Veillonellales</taxon>
        <taxon>Veillonellaceae</taxon>
        <taxon>Megasphaera</taxon>
    </lineage>
</organism>
<dbReference type="EMBL" id="JANGEW010000018">
    <property type="protein sequence ID" value="MCQ5343254.1"/>
    <property type="molecule type" value="Genomic_DNA"/>
</dbReference>
<evidence type="ECO:0000256" key="1">
    <source>
        <dbReference type="ARBA" id="ARBA00022679"/>
    </source>
</evidence>
<dbReference type="InterPro" id="IPR003673">
    <property type="entry name" value="CoA-Trfase_fam_III"/>
</dbReference>
<comment type="caution">
    <text evidence="2">The sequence shown here is derived from an EMBL/GenBank/DDBJ whole genome shotgun (WGS) entry which is preliminary data.</text>
</comment>
<dbReference type="Pfam" id="PF02515">
    <property type="entry name" value="CoA_transf_3"/>
    <property type="match status" value="1"/>
</dbReference>